<evidence type="ECO:0000313" key="3">
    <source>
        <dbReference type="Proteomes" id="UP000004207"/>
    </source>
</evidence>
<dbReference type="Gene3D" id="3.90.190.10">
    <property type="entry name" value="Protein tyrosine phosphatase superfamily"/>
    <property type="match status" value="1"/>
</dbReference>
<dbReference type="Proteomes" id="UP000004207">
    <property type="component" value="Unassembled WGS sequence"/>
</dbReference>
<dbReference type="AlphaFoldDB" id="F5S9W7"/>
<organism evidence="2 3">
    <name type="scientific">Kingella kingae ATCC 23330</name>
    <dbReference type="NCBI Taxonomy" id="887327"/>
    <lineage>
        <taxon>Bacteria</taxon>
        <taxon>Pseudomonadati</taxon>
        <taxon>Pseudomonadota</taxon>
        <taxon>Betaproteobacteria</taxon>
        <taxon>Neisseriales</taxon>
        <taxon>Neisseriaceae</taxon>
        <taxon>Kingella</taxon>
    </lineage>
</organism>
<name>F5S9W7_KINKI</name>
<accession>F5S9W7</accession>
<keyword evidence="2" id="KW-0560">Oxidoreductase</keyword>
<protein>
    <submittedName>
        <fullName evidence="2">Sulfide dehydrogenase</fullName>
        <ecNumber evidence="2">1.8.2.-</ecNumber>
    </submittedName>
</protein>
<dbReference type="EC" id="1.8.2.-" evidence="2"/>
<evidence type="ECO:0000259" key="1">
    <source>
        <dbReference type="Pfam" id="PF04273"/>
    </source>
</evidence>
<dbReference type="NCBIfam" id="TIGR01244">
    <property type="entry name" value="TIGR01244 family sulfur transferase"/>
    <property type="match status" value="1"/>
</dbReference>
<dbReference type="EMBL" id="AFHS01000070">
    <property type="protein sequence ID" value="EGK06879.1"/>
    <property type="molecule type" value="Genomic_DNA"/>
</dbReference>
<reference evidence="2 3" key="1">
    <citation type="submission" date="2011-04" db="EMBL/GenBank/DDBJ databases">
        <authorList>
            <person name="Muzny D."/>
            <person name="Qin X."/>
            <person name="Deng J."/>
            <person name="Jiang H."/>
            <person name="Liu Y."/>
            <person name="Qu J."/>
            <person name="Song X.-Z."/>
            <person name="Zhang L."/>
            <person name="Thornton R."/>
            <person name="Coyle M."/>
            <person name="Francisco L."/>
            <person name="Jackson L."/>
            <person name="Javaid M."/>
            <person name="Korchina V."/>
            <person name="Kovar C."/>
            <person name="Mata R."/>
            <person name="Mathew T."/>
            <person name="Ngo R."/>
            <person name="Nguyen L."/>
            <person name="Nguyen N."/>
            <person name="Okwuonu G."/>
            <person name="Ongeri F."/>
            <person name="Pham C."/>
            <person name="Simmons D."/>
            <person name="Wilczek-Boney K."/>
            <person name="Hale W."/>
            <person name="Jakkamsetti A."/>
            <person name="Pham P."/>
            <person name="Ruth R."/>
            <person name="San Lucas F."/>
            <person name="Warren J."/>
            <person name="Zhang J."/>
            <person name="Zhao Z."/>
            <person name="Zhou C."/>
            <person name="Zhu D."/>
            <person name="Lee S."/>
            <person name="Bess C."/>
            <person name="Blankenburg K."/>
            <person name="Forbes L."/>
            <person name="Fu Q."/>
            <person name="Gubbala S."/>
            <person name="Hirani K."/>
            <person name="Jayaseelan J.C."/>
            <person name="Lara F."/>
            <person name="Munidasa M."/>
            <person name="Palculict T."/>
            <person name="Patil S."/>
            <person name="Pu L.-L."/>
            <person name="Saada N."/>
            <person name="Tang L."/>
            <person name="Weissenberger G."/>
            <person name="Zhu Y."/>
            <person name="Hemphill L."/>
            <person name="Shang Y."/>
            <person name="Youmans B."/>
            <person name="Ayvaz T."/>
            <person name="Ross M."/>
            <person name="Santibanez J."/>
            <person name="Aqrawi P."/>
            <person name="Gross S."/>
            <person name="Joshi V."/>
            <person name="Fowler G."/>
            <person name="Nazareth L."/>
            <person name="Reid J."/>
            <person name="Worley K."/>
            <person name="Petrosino J."/>
            <person name="Highlander S."/>
            <person name="Gibbs R."/>
        </authorList>
    </citation>
    <scope>NUCLEOTIDE SEQUENCE [LARGE SCALE GENOMIC DNA]</scope>
    <source>
        <strain evidence="2 3">ATCC 23330</strain>
    </source>
</reference>
<dbReference type="GO" id="GO:0016787">
    <property type="term" value="F:hydrolase activity"/>
    <property type="evidence" value="ECO:0007669"/>
    <property type="project" value="InterPro"/>
</dbReference>
<comment type="caution">
    <text evidence="2">The sequence shown here is derived from an EMBL/GenBank/DDBJ whole genome shotgun (WGS) entry which is preliminary data.</text>
</comment>
<dbReference type="InterPro" id="IPR005939">
    <property type="entry name" value="BLH_phosphatase-like"/>
</dbReference>
<dbReference type="Pfam" id="PF04273">
    <property type="entry name" value="BLH_phosphatase"/>
    <property type="match status" value="1"/>
</dbReference>
<proteinExistence type="predicted"/>
<dbReference type="eggNOG" id="COG3453">
    <property type="taxonomic scope" value="Bacteria"/>
</dbReference>
<dbReference type="SUPFAM" id="SSF52799">
    <property type="entry name" value="(Phosphotyrosine protein) phosphatases II"/>
    <property type="match status" value="1"/>
</dbReference>
<feature type="domain" description="Beta-lactamase hydrolase-like protein phosphatase-like" evidence="1">
    <location>
        <begin position="11"/>
        <end position="115"/>
    </location>
</feature>
<gene>
    <name evidence="2" type="ORF">HMPREF0476_2000</name>
</gene>
<dbReference type="GO" id="GO:0016491">
    <property type="term" value="F:oxidoreductase activity"/>
    <property type="evidence" value="ECO:0007669"/>
    <property type="project" value="UniProtKB-KW"/>
</dbReference>
<dbReference type="InterPro" id="IPR029021">
    <property type="entry name" value="Prot-tyrosine_phosphatase-like"/>
</dbReference>
<evidence type="ECO:0000313" key="2">
    <source>
        <dbReference type="EMBL" id="EGK06879.1"/>
    </source>
</evidence>
<dbReference type="HOGENOM" id="CLU_105726_3_0_4"/>
<sequence>MEYKKMAIEKIADYLYVSKQLDERFAKRAALTGIKTVICNRPDGEEPNQPDFETVKGWLEANGIENVVYMPIVMDGIDDAALTEFQETIAKSPAPILAYCRTGTRSAMMWALNQTKRGVEVNSLIKAAELAGINLEPQRERLNAAYQKRG</sequence>
<keyword evidence="3" id="KW-1185">Reference proteome</keyword>